<evidence type="ECO:0000313" key="2">
    <source>
        <dbReference type="Proteomes" id="UP001576784"/>
    </source>
</evidence>
<keyword evidence="2" id="KW-1185">Reference proteome</keyword>
<accession>A0ABV4XW29</accession>
<dbReference type="Pfam" id="PF01650">
    <property type="entry name" value="Peptidase_C13"/>
    <property type="match status" value="1"/>
</dbReference>
<dbReference type="Gene3D" id="3.40.50.1460">
    <property type="match status" value="1"/>
</dbReference>
<dbReference type="InterPro" id="IPR001096">
    <property type="entry name" value="Peptidase_C13"/>
</dbReference>
<sequence length="442" mass="49749">MNCRSVTRYHLAITMPQFFSASLILCSLAVLSFIGLQLSQKNPHNVKPEKEKLIHIPQKVENSQGKQNNLNSQPTQSFLIIGGGPEPEANEIGIEKNILYFQRTLRVMGYNPAEVPILFANGNNQQATVSYLDKNGRQLFKIPEIPNIKGASTLSNLRNAFGQLQSKKPDSVFFYFTGHGIRNPENINNNIILLWNDEPLSVQMFSSLLDQLPPKTSFVGMMSQCYSGSFANLIYEGGNPKRPVTQRPRCGFFATVKTRPSVGCSPEVNEADYEDYSSSFFAGLSGRSRTGKIVNSADYNQDGRVSFAEAHAFAKIDQENVDFPLSTSEFWLQNQANKKTQETILAQSINATLVTARPEQRYVVNYIIKMFKINPEKSLVENQRTTLRGKIKTEEQEAYLMRLRMELLNIAMEKQVRNSGNPQAIAILERLIECENGSWGKQ</sequence>
<reference evidence="1 2" key="1">
    <citation type="submission" date="2024-09" db="EMBL/GenBank/DDBJ databases">
        <title>Floridaenema gen nov. (Aerosakkonemataceae, Aerosakkonematales ord. nov., Cyanobacteria) from benthic tropical and subtropical fresh waters, with the description of four new species.</title>
        <authorList>
            <person name="Moretto J.A."/>
            <person name="Berthold D.E."/>
            <person name="Lefler F.W."/>
            <person name="Huang I.-S."/>
            <person name="Laughinghouse H. IV."/>
        </authorList>
    </citation>
    <scope>NUCLEOTIDE SEQUENCE [LARGE SCALE GENOMIC DNA]</scope>
    <source>
        <strain evidence="1 2">BLCC-F50</strain>
    </source>
</reference>
<proteinExistence type="predicted"/>
<organism evidence="1 2">
    <name type="scientific">Floridaenema flaviceps BLCC-F50</name>
    <dbReference type="NCBI Taxonomy" id="3153642"/>
    <lineage>
        <taxon>Bacteria</taxon>
        <taxon>Bacillati</taxon>
        <taxon>Cyanobacteriota</taxon>
        <taxon>Cyanophyceae</taxon>
        <taxon>Oscillatoriophycideae</taxon>
        <taxon>Aerosakkonematales</taxon>
        <taxon>Aerosakkonemataceae</taxon>
        <taxon>Floridanema</taxon>
        <taxon>Floridanema flaviceps</taxon>
    </lineage>
</organism>
<name>A0ABV4XW29_9CYAN</name>
<gene>
    <name evidence="1" type="ORF">ACE1CI_23795</name>
</gene>
<protein>
    <submittedName>
        <fullName evidence="1">C13 family peptidase</fullName>
    </submittedName>
</protein>
<comment type="caution">
    <text evidence="1">The sequence shown here is derived from an EMBL/GenBank/DDBJ whole genome shotgun (WGS) entry which is preliminary data.</text>
</comment>
<dbReference type="EMBL" id="JBHFNR010000176">
    <property type="protein sequence ID" value="MFB2895945.1"/>
    <property type="molecule type" value="Genomic_DNA"/>
</dbReference>
<evidence type="ECO:0000313" key="1">
    <source>
        <dbReference type="EMBL" id="MFB2895945.1"/>
    </source>
</evidence>
<dbReference type="Proteomes" id="UP001576784">
    <property type="component" value="Unassembled WGS sequence"/>
</dbReference>